<keyword evidence="2 5" id="KW-0575">Peroxidase</keyword>
<evidence type="ECO:0000256" key="1">
    <source>
        <dbReference type="ARBA" id="ARBA00006926"/>
    </source>
</evidence>
<keyword evidence="3 5" id="KW-0560">Oxidoreductase</keyword>
<dbReference type="PROSITE" id="PS51355">
    <property type="entry name" value="GLUTATHIONE_PEROXID_3"/>
    <property type="match status" value="1"/>
</dbReference>
<gene>
    <name evidence="6" type="ORF">BJI67_10320</name>
</gene>
<evidence type="ECO:0000313" key="7">
    <source>
        <dbReference type="Proteomes" id="UP000095342"/>
    </source>
</evidence>
<dbReference type="CDD" id="cd00340">
    <property type="entry name" value="GSH_Peroxidase"/>
    <property type="match status" value="1"/>
</dbReference>
<dbReference type="FunFam" id="3.40.30.10:FF:000010">
    <property type="entry name" value="Glutathione peroxidase"/>
    <property type="match status" value="1"/>
</dbReference>
<dbReference type="PANTHER" id="PTHR11592:SF78">
    <property type="entry name" value="GLUTATHIONE PEROXIDASE"/>
    <property type="match status" value="1"/>
</dbReference>
<organism evidence="6 7">
    <name type="scientific">Acidihalobacter aeolianus</name>
    <dbReference type="NCBI Taxonomy" id="2792603"/>
    <lineage>
        <taxon>Bacteria</taxon>
        <taxon>Pseudomonadati</taxon>
        <taxon>Pseudomonadota</taxon>
        <taxon>Gammaproteobacteria</taxon>
        <taxon>Chromatiales</taxon>
        <taxon>Ectothiorhodospiraceae</taxon>
        <taxon>Acidihalobacter</taxon>
    </lineage>
</organism>
<evidence type="ECO:0000256" key="3">
    <source>
        <dbReference type="ARBA" id="ARBA00023002"/>
    </source>
</evidence>
<accession>A0A1D8K8X7</accession>
<dbReference type="InterPro" id="IPR000889">
    <property type="entry name" value="Glutathione_peroxidase"/>
</dbReference>
<dbReference type="PRINTS" id="PR01011">
    <property type="entry name" value="GLUTPROXDASE"/>
</dbReference>
<dbReference type="Pfam" id="PF00255">
    <property type="entry name" value="GSHPx"/>
    <property type="match status" value="1"/>
</dbReference>
<dbReference type="Proteomes" id="UP000095342">
    <property type="component" value="Chromosome"/>
</dbReference>
<evidence type="ECO:0000256" key="2">
    <source>
        <dbReference type="ARBA" id="ARBA00022559"/>
    </source>
</evidence>
<dbReference type="EMBL" id="CP017448">
    <property type="protein sequence ID" value="AOV17400.1"/>
    <property type="molecule type" value="Genomic_DNA"/>
</dbReference>
<dbReference type="AlphaFoldDB" id="A0A1D8K8X7"/>
<evidence type="ECO:0000313" key="6">
    <source>
        <dbReference type="EMBL" id="AOV17400.1"/>
    </source>
</evidence>
<evidence type="ECO:0000256" key="5">
    <source>
        <dbReference type="RuleBase" id="RU000499"/>
    </source>
</evidence>
<name>A0A1D8K8X7_9GAMM</name>
<dbReference type="GO" id="GO:0034599">
    <property type="term" value="P:cellular response to oxidative stress"/>
    <property type="evidence" value="ECO:0007669"/>
    <property type="project" value="TreeGrafter"/>
</dbReference>
<dbReference type="GO" id="GO:0004601">
    <property type="term" value="F:peroxidase activity"/>
    <property type="evidence" value="ECO:0007669"/>
    <property type="project" value="UniProtKB-KW"/>
</dbReference>
<protein>
    <recommendedName>
        <fullName evidence="5">Glutathione peroxidase</fullName>
    </recommendedName>
</protein>
<dbReference type="PIRSF" id="PIRSF000303">
    <property type="entry name" value="Glutathion_perox"/>
    <property type="match status" value="1"/>
</dbReference>
<dbReference type="KEGG" id="aaeo:BJI67_10320"/>
<evidence type="ECO:0000256" key="4">
    <source>
        <dbReference type="PIRSR" id="PIRSR000303-1"/>
    </source>
</evidence>
<dbReference type="SUPFAM" id="SSF52833">
    <property type="entry name" value="Thioredoxin-like"/>
    <property type="match status" value="1"/>
</dbReference>
<proteinExistence type="inferred from homology"/>
<feature type="active site" evidence="4">
    <location>
        <position position="34"/>
    </location>
</feature>
<sequence>MLYEIPLTTIEGRATSLEAYRGRVLLIVNVASRCLFTPQYAGLEALYRRHVDAGLTVLGFPCDQFVHQEPGSEAEIVSFCATRYAVSFPMFAKTQVNGPDAHTLFKVLKTAAPGWFGKPPIRWNFTKFLIDREGHVHSRHAPQTAPHRLENAVLKLLG</sequence>
<dbReference type="PANTHER" id="PTHR11592">
    <property type="entry name" value="GLUTATHIONE PEROXIDASE"/>
    <property type="match status" value="1"/>
</dbReference>
<reference evidence="6 7" key="1">
    <citation type="submission" date="2016-09" db="EMBL/GenBank/DDBJ databases">
        <title>Acidihalobacter prosperus V6 (DSM14174).</title>
        <authorList>
            <person name="Khaleque H.N."/>
            <person name="Ramsay J.P."/>
            <person name="Murphy R.J.T."/>
            <person name="Kaksonen A.H."/>
            <person name="Boxall N.J."/>
            <person name="Watkin E.L.J."/>
        </authorList>
    </citation>
    <scope>NUCLEOTIDE SEQUENCE [LARGE SCALE GENOMIC DNA]</scope>
    <source>
        <strain evidence="6 7">V6</strain>
    </source>
</reference>
<comment type="similarity">
    <text evidence="1 5">Belongs to the glutathione peroxidase family.</text>
</comment>
<dbReference type="InterPro" id="IPR036249">
    <property type="entry name" value="Thioredoxin-like_sf"/>
</dbReference>
<dbReference type="Gene3D" id="3.40.30.10">
    <property type="entry name" value="Glutaredoxin"/>
    <property type="match status" value="1"/>
</dbReference>
<keyword evidence="7" id="KW-1185">Reference proteome</keyword>